<evidence type="ECO:0000313" key="1">
    <source>
        <dbReference type="EMBL" id="ALL00779.1"/>
    </source>
</evidence>
<organism evidence="1 2">
    <name type="scientific">Pyrodictium delaneyi</name>
    <dbReference type="NCBI Taxonomy" id="1273541"/>
    <lineage>
        <taxon>Archaea</taxon>
        <taxon>Thermoproteota</taxon>
        <taxon>Thermoprotei</taxon>
        <taxon>Desulfurococcales</taxon>
        <taxon>Pyrodictiaceae</taxon>
        <taxon>Pyrodictium</taxon>
    </lineage>
</organism>
<dbReference type="AlphaFoldDB" id="A0A0P0N323"/>
<dbReference type="KEGG" id="pdl:Pyrde_0729"/>
<evidence type="ECO:0000313" key="2">
    <source>
        <dbReference type="Proteomes" id="UP000058613"/>
    </source>
</evidence>
<accession>A0A0P0N323</accession>
<protein>
    <submittedName>
        <fullName evidence="1">Uncharacterized protein</fullName>
    </submittedName>
</protein>
<dbReference type="Proteomes" id="UP000058613">
    <property type="component" value="Chromosome"/>
</dbReference>
<dbReference type="EMBL" id="CP013011">
    <property type="protein sequence ID" value="ALL00779.1"/>
    <property type="molecule type" value="Genomic_DNA"/>
</dbReference>
<name>A0A0P0N323_9CREN</name>
<reference evidence="1 2" key="1">
    <citation type="submission" date="2015-10" db="EMBL/GenBank/DDBJ databases">
        <title>Complete genome sequence of hyperthermophilic archaeon Pyrodictium delaneyi Su06.</title>
        <authorList>
            <person name="Jung J.-H."/>
            <person name="Lin J."/>
            <person name="Holden J.F."/>
            <person name="Park C.-S."/>
        </authorList>
    </citation>
    <scope>NUCLEOTIDE SEQUENCE [LARGE SCALE GENOMIC DNA]</scope>
    <source>
        <strain evidence="1 2">Su06</strain>
    </source>
</reference>
<dbReference type="STRING" id="1273541.Pyrde_0729"/>
<gene>
    <name evidence="1" type="ORF">Pyrde_0729</name>
</gene>
<sequence length="253" mass="27991">MRRLPPPPIPEMPGALEYLQHVDRLARSQGYNALEAARLARLLAQLVGPGRGRDPRALAAATIFWIDTVEAARQRRERMKPEEAWSLAGSSRASFYRAVRLVAERLGIPHRELLRGGYAYKLLGVHAGRVKAYASIVVALDGYTPLCRGIETCYVGDTWRGEVAALLLPARSNEWRAGSVGEHYISARVKINVHALLSSMRRVFGDREFSTDDFAELMALTPNSAGKLLGKLADMGYVARVAEGRWRLLGDTP</sequence>
<proteinExistence type="predicted"/>